<dbReference type="GO" id="GO:0008270">
    <property type="term" value="F:zinc ion binding"/>
    <property type="evidence" value="ECO:0007669"/>
    <property type="project" value="InterPro"/>
</dbReference>
<feature type="domain" description="N-acetylmuramoyl-L-alanine amidase" evidence="2">
    <location>
        <begin position="19"/>
        <end position="157"/>
    </location>
</feature>
<feature type="domain" description="Peptidoglycan recognition protein family" evidence="3">
    <location>
        <begin position="7"/>
        <end position="151"/>
    </location>
</feature>
<dbReference type="InterPro" id="IPR036505">
    <property type="entry name" value="Amidase/PGRP_sf"/>
</dbReference>
<evidence type="ECO:0000313" key="5">
    <source>
        <dbReference type="Proteomes" id="UP000000269"/>
    </source>
</evidence>
<dbReference type="EMBL" id="CP000853">
    <property type="protein sequence ID" value="ABW17726.1"/>
    <property type="molecule type" value="Genomic_DNA"/>
</dbReference>
<dbReference type="Pfam" id="PF01510">
    <property type="entry name" value="Amidase_2"/>
    <property type="match status" value="1"/>
</dbReference>
<dbReference type="CDD" id="cd06583">
    <property type="entry name" value="PGRP"/>
    <property type="match status" value="1"/>
</dbReference>
<dbReference type="RefSeq" id="WP_012158041.1">
    <property type="nucleotide sequence ID" value="NC_009922.1"/>
</dbReference>
<dbReference type="PANTHER" id="PTHR11022:SF41">
    <property type="entry name" value="PEPTIDOGLYCAN-RECOGNITION PROTEIN LC-RELATED"/>
    <property type="match status" value="1"/>
</dbReference>
<dbReference type="STRING" id="350688.Clos_0160"/>
<dbReference type="eggNOG" id="COG3023">
    <property type="taxonomic scope" value="Bacteria"/>
</dbReference>
<evidence type="ECO:0000256" key="1">
    <source>
        <dbReference type="ARBA" id="ARBA00007553"/>
    </source>
</evidence>
<proteinExistence type="inferred from homology"/>
<accession>A8MFT7</accession>
<sequence length="181" mass="19948">MIYQSEPSMVSRSGWGARSATNNLVNLGSKQYIVIHHAGDANDNIVKVYPDEKAAMKRYQEIHMDSNGWADIGYHYCVGIKGTILQGRNDTKEGVHTPGYNYCSIAVMIHGNYDIRSLTSTQKSKLVSLLAWLCYTNNISPSKIYGHGDLASSSCPGSSVKSQLSSIRGLVMNKLYPQPEN</sequence>
<comment type="similarity">
    <text evidence="1">Belongs to the N-acetylmuramoyl-L-alanine amidase 2 family.</text>
</comment>
<dbReference type="KEGG" id="aoe:Clos_0160"/>
<dbReference type="InterPro" id="IPR015510">
    <property type="entry name" value="PGRP"/>
</dbReference>
<dbReference type="SMART" id="SM00644">
    <property type="entry name" value="Ami_2"/>
    <property type="match status" value="1"/>
</dbReference>
<dbReference type="PANTHER" id="PTHR11022">
    <property type="entry name" value="PEPTIDOGLYCAN RECOGNITION PROTEIN"/>
    <property type="match status" value="1"/>
</dbReference>
<organism evidence="4 5">
    <name type="scientific">Alkaliphilus oremlandii (strain OhILAs)</name>
    <name type="common">Clostridium oremlandii (strain OhILAs)</name>
    <dbReference type="NCBI Taxonomy" id="350688"/>
    <lineage>
        <taxon>Bacteria</taxon>
        <taxon>Bacillati</taxon>
        <taxon>Bacillota</taxon>
        <taxon>Clostridia</taxon>
        <taxon>Peptostreptococcales</taxon>
        <taxon>Natronincolaceae</taxon>
        <taxon>Alkaliphilus</taxon>
    </lineage>
</organism>
<dbReference type="HOGENOM" id="CLU_079366_2_0_9"/>
<dbReference type="GO" id="GO:0009253">
    <property type="term" value="P:peptidoglycan catabolic process"/>
    <property type="evidence" value="ECO:0007669"/>
    <property type="project" value="InterPro"/>
</dbReference>
<name>A8MFT7_ALKOO</name>
<dbReference type="InterPro" id="IPR006619">
    <property type="entry name" value="PGRP_domain_met/bac"/>
</dbReference>
<evidence type="ECO:0000259" key="2">
    <source>
        <dbReference type="SMART" id="SM00644"/>
    </source>
</evidence>
<dbReference type="GO" id="GO:0008745">
    <property type="term" value="F:N-acetylmuramoyl-L-alanine amidase activity"/>
    <property type="evidence" value="ECO:0007669"/>
    <property type="project" value="InterPro"/>
</dbReference>
<dbReference type="Proteomes" id="UP000000269">
    <property type="component" value="Chromosome"/>
</dbReference>
<gene>
    <name evidence="4" type="ordered locus">Clos_0160</name>
</gene>
<dbReference type="SUPFAM" id="SSF55846">
    <property type="entry name" value="N-acetylmuramoyl-L-alanine amidase-like"/>
    <property type="match status" value="1"/>
</dbReference>
<evidence type="ECO:0000313" key="4">
    <source>
        <dbReference type="EMBL" id="ABW17726.1"/>
    </source>
</evidence>
<keyword evidence="5" id="KW-1185">Reference proteome</keyword>
<evidence type="ECO:0000259" key="3">
    <source>
        <dbReference type="SMART" id="SM00701"/>
    </source>
</evidence>
<dbReference type="Gene3D" id="3.40.80.10">
    <property type="entry name" value="Peptidoglycan recognition protein-like"/>
    <property type="match status" value="1"/>
</dbReference>
<reference evidence="5" key="1">
    <citation type="submission" date="2007-10" db="EMBL/GenBank/DDBJ databases">
        <title>Complete genome of Alkaliphilus oremlandii OhILAs.</title>
        <authorList>
            <person name="Copeland A."/>
            <person name="Lucas S."/>
            <person name="Lapidus A."/>
            <person name="Barry K."/>
            <person name="Detter J.C."/>
            <person name="Glavina del Rio T."/>
            <person name="Hammon N."/>
            <person name="Israni S."/>
            <person name="Dalin E."/>
            <person name="Tice H."/>
            <person name="Pitluck S."/>
            <person name="Chain P."/>
            <person name="Malfatti S."/>
            <person name="Shin M."/>
            <person name="Vergez L."/>
            <person name="Schmutz J."/>
            <person name="Larimer F."/>
            <person name="Land M."/>
            <person name="Hauser L."/>
            <person name="Kyrpides N."/>
            <person name="Mikhailova N."/>
            <person name="Stolz J.F."/>
            <person name="Dawson A."/>
            <person name="Fisher E."/>
            <person name="Crable B."/>
            <person name="Perera E."/>
            <person name="Lisak J."/>
            <person name="Ranganathan M."/>
            <person name="Basu P."/>
            <person name="Richardson P."/>
        </authorList>
    </citation>
    <scope>NUCLEOTIDE SEQUENCE [LARGE SCALE GENOMIC DNA]</scope>
    <source>
        <strain evidence="5">OhILAs</strain>
    </source>
</reference>
<protein>
    <submittedName>
        <fullName evidence="4">N-acetylmuramyl-L-alanine amidase, negative regulator of AmpC, AmpD</fullName>
    </submittedName>
</protein>
<dbReference type="InterPro" id="IPR002502">
    <property type="entry name" value="Amidase_domain"/>
</dbReference>
<dbReference type="SMART" id="SM00701">
    <property type="entry name" value="PGRP"/>
    <property type="match status" value="1"/>
</dbReference>
<dbReference type="AlphaFoldDB" id="A8MFT7"/>
<dbReference type="OrthoDB" id="9811296at2"/>